<dbReference type="EMBL" id="CAJNNV010000149">
    <property type="protein sequence ID" value="CAE8581630.1"/>
    <property type="molecule type" value="Genomic_DNA"/>
</dbReference>
<evidence type="ECO:0000313" key="1">
    <source>
        <dbReference type="EMBL" id="CAE8581630.1"/>
    </source>
</evidence>
<name>A0A813D073_POLGL</name>
<proteinExistence type="predicted"/>
<gene>
    <name evidence="1" type="ORF">PGLA1383_LOCUS646</name>
</gene>
<dbReference type="AlphaFoldDB" id="A0A813D073"/>
<sequence>MLALSRIEPWPTNNNNNNKNNNNRRTAHSVIRLQIYKVVSLLTACFLFRTGLVLQWAAFGPASVSLQVHPVAFKVFAPSRFKEILDYRTVTAKTYQGLPLADLSSGSRFFILESLVKGLDKQLHPGSVFQDPEIGQCVDGRIRCRTNSQNSWQRDSTRVQLKSAQMTWHKANRYWRFQFHNVKLKKEDAAASEFDELQLALYTPHGIFVYRHDLKHGLSANGLNTDISGSVINVYGPTGETNSSKALDAILQKLDSSVCQRLGYTSLEDELLSELVAVRPQTTWQVYKGLPLADLSSAARGDRFEAFVRAVDSLLHPACIIKDADSDAFDWLRGGARIKCKSAQLCWSRSGQYWHIYFFNIKLQAFGIRDMVTFDEQLLALYTPRGLFIYKHDLEFAVLTQGVRTATRGHAVRIYGPKGEENWQVALKTIMTKLDAESNGCKRLAFVPLRRLKGWDGGDE</sequence>
<accession>A0A813D073</accession>
<organism evidence="1 2">
    <name type="scientific">Polarella glacialis</name>
    <name type="common">Dinoflagellate</name>
    <dbReference type="NCBI Taxonomy" id="89957"/>
    <lineage>
        <taxon>Eukaryota</taxon>
        <taxon>Sar</taxon>
        <taxon>Alveolata</taxon>
        <taxon>Dinophyceae</taxon>
        <taxon>Suessiales</taxon>
        <taxon>Suessiaceae</taxon>
        <taxon>Polarella</taxon>
    </lineage>
</organism>
<keyword evidence="2" id="KW-1185">Reference proteome</keyword>
<evidence type="ECO:0000313" key="2">
    <source>
        <dbReference type="Proteomes" id="UP000654075"/>
    </source>
</evidence>
<protein>
    <submittedName>
        <fullName evidence="1">Uncharacterized protein</fullName>
    </submittedName>
</protein>
<reference evidence="1" key="1">
    <citation type="submission" date="2021-02" db="EMBL/GenBank/DDBJ databases">
        <authorList>
            <person name="Dougan E. K."/>
            <person name="Rhodes N."/>
            <person name="Thang M."/>
            <person name="Chan C."/>
        </authorList>
    </citation>
    <scope>NUCLEOTIDE SEQUENCE</scope>
</reference>
<dbReference type="Proteomes" id="UP000654075">
    <property type="component" value="Unassembled WGS sequence"/>
</dbReference>
<comment type="caution">
    <text evidence="1">The sequence shown here is derived from an EMBL/GenBank/DDBJ whole genome shotgun (WGS) entry which is preliminary data.</text>
</comment>